<gene>
    <name evidence="2" type="ORF">L9F63_007988</name>
</gene>
<feature type="compositionally biased region" description="Basic residues" evidence="1">
    <location>
        <begin position="7"/>
        <end position="35"/>
    </location>
</feature>
<accession>A0AAD8E2G2</accession>
<feature type="region of interest" description="Disordered" evidence="1">
    <location>
        <begin position="1"/>
        <end position="45"/>
    </location>
</feature>
<name>A0AAD8E2G2_DIPPU</name>
<dbReference type="AlphaFoldDB" id="A0AAD8E2G2"/>
<evidence type="ECO:0000256" key="1">
    <source>
        <dbReference type="SAM" id="MobiDB-lite"/>
    </source>
</evidence>
<comment type="caution">
    <text evidence="2">The sequence shown here is derived from an EMBL/GenBank/DDBJ whole genome shotgun (WGS) entry which is preliminary data.</text>
</comment>
<reference evidence="2" key="2">
    <citation type="submission" date="2023-05" db="EMBL/GenBank/DDBJ databases">
        <authorList>
            <person name="Fouks B."/>
        </authorList>
    </citation>
    <scope>NUCLEOTIDE SEQUENCE</scope>
    <source>
        <strain evidence="2">Stay&amp;Tobe</strain>
        <tissue evidence="2">Testes</tissue>
    </source>
</reference>
<organism evidence="2 3">
    <name type="scientific">Diploptera punctata</name>
    <name type="common">Pacific beetle cockroach</name>
    <dbReference type="NCBI Taxonomy" id="6984"/>
    <lineage>
        <taxon>Eukaryota</taxon>
        <taxon>Metazoa</taxon>
        <taxon>Ecdysozoa</taxon>
        <taxon>Arthropoda</taxon>
        <taxon>Hexapoda</taxon>
        <taxon>Insecta</taxon>
        <taxon>Pterygota</taxon>
        <taxon>Neoptera</taxon>
        <taxon>Polyneoptera</taxon>
        <taxon>Dictyoptera</taxon>
        <taxon>Blattodea</taxon>
        <taxon>Blaberoidea</taxon>
        <taxon>Blaberidae</taxon>
        <taxon>Diplopterinae</taxon>
        <taxon>Diploptera</taxon>
    </lineage>
</organism>
<evidence type="ECO:0000313" key="3">
    <source>
        <dbReference type="Proteomes" id="UP001233999"/>
    </source>
</evidence>
<feature type="non-terminal residue" evidence="2">
    <location>
        <position position="1"/>
    </location>
</feature>
<keyword evidence="3" id="KW-1185">Reference proteome</keyword>
<evidence type="ECO:0000313" key="2">
    <source>
        <dbReference type="EMBL" id="KAJ9574828.1"/>
    </source>
</evidence>
<sequence>WANFKTPKGRPRTHHGNRRMAQVKRRVRGHSRSIRPTRAAGESQDHTAMIQNLVFTSLQVQSPWLMSGAKRDRVLARAHQ</sequence>
<reference evidence="2" key="1">
    <citation type="journal article" date="2023" name="IScience">
        <title>Live-bearing cockroach genome reveals convergent evolutionary mechanisms linked to viviparity in insects and beyond.</title>
        <authorList>
            <person name="Fouks B."/>
            <person name="Harrison M.C."/>
            <person name="Mikhailova A.A."/>
            <person name="Marchal E."/>
            <person name="English S."/>
            <person name="Carruthers M."/>
            <person name="Jennings E.C."/>
            <person name="Chiamaka E.L."/>
            <person name="Frigard R.A."/>
            <person name="Pippel M."/>
            <person name="Attardo G.M."/>
            <person name="Benoit J.B."/>
            <person name="Bornberg-Bauer E."/>
            <person name="Tobe S.S."/>
        </authorList>
    </citation>
    <scope>NUCLEOTIDE SEQUENCE</scope>
    <source>
        <strain evidence="2">Stay&amp;Tobe</strain>
    </source>
</reference>
<dbReference type="Proteomes" id="UP001233999">
    <property type="component" value="Unassembled WGS sequence"/>
</dbReference>
<feature type="non-terminal residue" evidence="2">
    <location>
        <position position="80"/>
    </location>
</feature>
<proteinExistence type="predicted"/>
<dbReference type="EMBL" id="JASPKZ010010257">
    <property type="protein sequence ID" value="KAJ9574828.1"/>
    <property type="molecule type" value="Genomic_DNA"/>
</dbReference>
<protein>
    <submittedName>
        <fullName evidence="2">Uncharacterized protein</fullName>
    </submittedName>
</protein>